<sequence length="269" mass="29904">MTDTPYPICVTCGTQYAAPRSDCPICEDERQYVPEHGQQWTDLATLRAGEHTARIEEQGEGLIGVGCDPRFAIGQRALLVRAASGNVLWDCVAYLDDETVTRVTELGGISAIAISHPHYYTTMVEWSRAFDAPILLHEKDRRWVGRPDPAVRFWSGSSHRLADDLTLLNLGVHFAGGTVLHWPDGERGAGALLSGDIVQVIPDRAHVGFMYSYPNLIPERPTVVRAAAEMLRPYEFSAIYGAWWDAVVPRDAHEVVQRSAKRYLDFVTG</sequence>
<organism evidence="2 3">
    <name type="scientific">Amycolatopsis arida</name>
    <dbReference type="NCBI Taxonomy" id="587909"/>
    <lineage>
        <taxon>Bacteria</taxon>
        <taxon>Bacillati</taxon>
        <taxon>Actinomycetota</taxon>
        <taxon>Actinomycetes</taxon>
        <taxon>Pseudonocardiales</taxon>
        <taxon>Pseudonocardiaceae</taxon>
        <taxon>Amycolatopsis</taxon>
    </lineage>
</organism>
<name>A0A1I5PVD7_9PSEU</name>
<dbReference type="SUPFAM" id="SSF56281">
    <property type="entry name" value="Metallo-hydrolase/oxidoreductase"/>
    <property type="match status" value="1"/>
</dbReference>
<dbReference type="RefSeq" id="WP_092529172.1">
    <property type="nucleotide sequence ID" value="NZ_FOWW01000002.1"/>
</dbReference>
<dbReference type="PANTHER" id="PTHR36839">
    <property type="entry name" value="METALLO-BETA-LACTAMASE FAMILY PROTEIN (AFU_ORTHOLOGUE AFUA_5G12770)"/>
    <property type="match status" value="1"/>
</dbReference>
<dbReference type="Proteomes" id="UP000198727">
    <property type="component" value="Unassembled WGS sequence"/>
</dbReference>
<dbReference type="SMART" id="SM00849">
    <property type="entry name" value="Lactamase_B"/>
    <property type="match status" value="1"/>
</dbReference>
<dbReference type="InterPro" id="IPR001279">
    <property type="entry name" value="Metallo-B-lactamas"/>
</dbReference>
<evidence type="ECO:0000313" key="3">
    <source>
        <dbReference type="Proteomes" id="UP000198727"/>
    </source>
</evidence>
<protein>
    <recommendedName>
        <fullName evidence="1">Metallo-beta-lactamase domain-containing protein</fullName>
    </recommendedName>
</protein>
<dbReference type="EMBL" id="FOWW01000002">
    <property type="protein sequence ID" value="SFP37790.1"/>
    <property type="molecule type" value="Genomic_DNA"/>
</dbReference>
<feature type="domain" description="Metallo-beta-lactamase" evidence="1">
    <location>
        <begin position="74"/>
        <end position="243"/>
    </location>
</feature>
<keyword evidence="3" id="KW-1185">Reference proteome</keyword>
<dbReference type="InterPro" id="IPR036866">
    <property type="entry name" value="RibonucZ/Hydroxyglut_hydro"/>
</dbReference>
<dbReference type="AlphaFoldDB" id="A0A1I5PVD7"/>
<dbReference type="OrthoDB" id="2373347at2"/>
<dbReference type="PANTHER" id="PTHR36839:SF1">
    <property type="entry name" value="METALLO-BETA-LACTAMASE FAMILY PROTEIN (AFU_ORTHOLOGUE AFUA_5G12770)"/>
    <property type="match status" value="1"/>
</dbReference>
<proteinExistence type="predicted"/>
<evidence type="ECO:0000313" key="2">
    <source>
        <dbReference type="EMBL" id="SFP37790.1"/>
    </source>
</evidence>
<evidence type="ECO:0000259" key="1">
    <source>
        <dbReference type="SMART" id="SM00849"/>
    </source>
</evidence>
<accession>A0A1I5PVD7</accession>
<reference evidence="3" key="1">
    <citation type="submission" date="2016-10" db="EMBL/GenBank/DDBJ databases">
        <authorList>
            <person name="Varghese N."/>
            <person name="Submissions S."/>
        </authorList>
    </citation>
    <scope>NUCLEOTIDE SEQUENCE [LARGE SCALE GENOMIC DNA]</scope>
    <source>
        <strain evidence="3">CGMCC 4.5579</strain>
    </source>
</reference>
<dbReference type="STRING" id="587909.SAMN05421810_102406"/>
<dbReference type="Gene3D" id="3.60.15.10">
    <property type="entry name" value="Ribonuclease Z/Hydroxyacylglutathione hydrolase-like"/>
    <property type="match status" value="1"/>
</dbReference>
<gene>
    <name evidence="2" type="ORF">SAMN05421810_102406</name>
</gene>